<comment type="subcellular location">
    <subcellularLocation>
        <location evidence="1">Nucleus</location>
    </subcellularLocation>
</comment>
<sequence>MSTISEPASQKLMEEFYSLSACNKDERLSAVNRFTALPELDDQKQYVVDRLIAGLASSRAGSRYGYSTALTLFEIADDKLDLDSKTDASKNAIGYHLLCTSCYFSGQYSEDTEKLLQKQLKLVSQHTYLKAAVVESIVNLCNDEVEGRDADEFFREHVLPTISPGLSKSFDKMSPEEFLLLVGLKDKFSKILRKQLNVPVKKGHLVIQGSDFPALIELLKAADKCLKIPLILAIFQLGRENEAFPQYYEEIVEPYLLHGDESKAINRYFEVLNQLLAVANASKCAKILLEELCTMFNEVLVKNMRKYSHRADPSILIIYRGVHLLIGSLLTAFEECIGEAKANGKLDQASLQKLLYLLDDTENGDFDTKVGCQVKFGEFLVSQLDADSLNQFVDKAFLQGPWSLRRIEHNAFRSQNVETKVSILTKIVQRDTSASLFNTVCNLVDQCFVVKFRRFQFMGVVVSEDDIETFKQVAANLRSSNKSKPIEPDMRPLQTLSFILRILSAACPEREEKDQYLADAKEASHCSRKFDSGIFVDLLLSVLIRKNRAHKAIVYYAFSAFALKLSCENVRLVVETIAKTDNQLSGEDEEGDDDEFQPITQEELDDLKNSKQVKGSSEETVVKEGSDEDTESDESDEETDDTDEEDDTEQKVNPKLVHDVKKALGKSAFLDGNENDDDEEMSESEMQRLDDALADAFRRNSSKEKRLHKEELRVFRNKCFDLLNIFFSVANVDVITSLSENLKQLDEKFTKDGVKDFQQKIRHVQLILADRAKKSRKDGGMKRKLEEE</sequence>
<evidence type="ECO:0000256" key="2">
    <source>
        <dbReference type="ARBA" id="ARBA00006809"/>
    </source>
</evidence>
<feature type="region of interest" description="Disordered" evidence="4">
    <location>
        <begin position="603"/>
        <end position="657"/>
    </location>
</feature>
<dbReference type="PANTHER" id="PTHR13213:SF2">
    <property type="entry name" value="MYB-BINDING PROTEIN 1A"/>
    <property type="match status" value="1"/>
</dbReference>
<dbReference type="InterPro" id="IPR016024">
    <property type="entry name" value="ARM-type_fold"/>
</dbReference>
<accession>A0A915DEC8</accession>
<dbReference type="InterPro" id="IPR007015">
    <property type="entry name" value="DNA_pol_V/MYBBP1A"/>
</dbReference>
<evidence type="ECO:0000256" key="4">
    <source>
        <dbReference type="SAM" id="MobiDB-lite"/>
    </source>
</evidence>
<evidence type="ECO:0000256" key="3">
    <source>
        <dbReference type="ARBA" id="ARBA00023242"/>
    </source>
</evidence>
<dbReference type="Pfam" id="PF04931">
    <property type="entry name" value="DNA_pol_phi"/>
    <property type="match status" value="2"/>
</dbReference>
<name>A0A915DEC8_9BILA</name>
<dbReference type="WBParaSite" id="jg18342">
    <property type="protein sequence ID" value="jg18342"/>
    <property type="gene ID" value="jg18342"/>
</dbReference>
<dbReference type="GO" id="GO:0043565">
    <property type="term" value="F:sequence-specific DNA binding"/>
    <property type="evidence" value="ECO:0007669"/>
    <property type="project" value="TreeGrafter"/>
</dbReference>
<proteinExistence type="inferred from homology"/>
<protein>
    <submittedName>
        <fullName evidence="6">Uncharacterized protein</fullName>
    </submittedName>
</protein>
<feature type="compositionally biased region" description="Basic and acidic residues" evidence="4">
    <location>
        <begin position="616"/>
        <end position="625"/>
    </location>
</feature>
<keyword evidence="3" id="KW-0539">Nucleus</keyword>
<dbReference type="GO" id="GO:0003723">
    <property type="term" value="F:RNA binding"/>
    <property type="evidence" value="ECO:0007669"/>
    <property type="project" value="TreeGrafter"/>
</dbReference>
<dbReference type="PANTHER" id="PTHR13213">
    <property type="entry name" value="MYB-BINDING PROTEIN 1A FAMILY MEMBER"/>
    <property type="match status" value="1"/>
</dbReference>
<feature type="compositionally biased region" description="Acidic residues" evidence="4">
    <location>
        <begin position="626"/>
        <end position="648"/>
    </location>
</feature>
<dbReference type="SUPFAM" id="SSF48371">
    <property type="entry name" value="ARM repeat"/>
    <property type="match status" value="1"/>
</dbReference>
<keyword evidence="5" id="KW-1185">Reference proteome</keyword>
<feature type="region of interest" description="Disordered" evidence="4">
    <location>
        <begin position="667"/>
        <end position="686"/>
    </location>
</feature>
<dbReference type="AlphaFoldDB" id="A0A915DEC8"/>
<comment type="similarity">
    <text evidence="2">Belongs to the MYBBP1A family.</text>
</comment>
<dbReference type="GO" id="GO:0003714">
    <property type="term" value="F:transcription corepressor activity"/>
    <property type="evidence" value="ECO:0007669"/>
    <property type="project" value="TreeGrafter"/>
</dbReference>
<evidence type="ECO:0000313" key="5">
    <source>
        <dbReference type="Proteomes" id="UP000887574"/>
    </source>
</evidence>
<feature type="compositionally biased region" description="Acidic residues" evidence="4">
    <location>
        <begin position="673"/>
        <end position="683"/>
    </location>
</feature>
<dbReference type="Proteomes" id="UP000887574">
    <property type="component" value="Unplaced"/>
</dbReference>
<reference evidence="6" key="1">
    <citation type="submission" date="2022-11" db="UniProtKB">
        <authorList>
            <consortium name="WormBaseParasite"/>
        </authorList>
    </citation>
    <scope>IDENTIFICATION</scope>
</reference>
<evidence type="ECO:0000313" key="6">
    <source>
        <dbReference type="WBParaSite" id="jg18342"/>
    </source>
</evidence>
<organism evidence="5 6">
    <name type="scientific">Ditylenchus dipsaci</name>
    <dbReference type="NCBI Taxonomy" id="166011"/>
    <lineage>
        <taxon>Eukaryota</taxon>
        <taxon>Metazoa</taxon>
        <taxon>Ecdysozoa</taxon>
        <taxon>Nematoda</taxon>
        <taxon>Chromadorea</taxon>
        <taxon>Rhabditida</taxon>
        <taxon>Tylenchina</taxon>
        <taxon>Tylenchomorpha</taxon>
        <taxon>Sphaerularioidea</taxon>
        <taxon>Anguinidae</taxon>
        <taxon>Anguininae</taxon>
        <taxon>Ditylenchus</taxon>
    </lineage>
</organism>
<evidence type="ECO:0000256" key="1">
    <source>
        <dbReference type="ARBA" id="ARBA00004123"/>
    </source>
</evidence>
<dbReference type="GO" id="GO:0005730">
    <property type="term" value="C:nucleolus"/>
    <property type="evidence" value="ECO:0007669"/>
    <property type="project" value="InterPro"/>
</dbReference>